<gene>
    <name evidence="1" type="ORF">L2E82_23070</name>
</gene>
<evidence type="ECO:0000313" key="2">
    <source>
        <dbReference type="Proteomes" id="UP001055811"/>
    </source>
</evidence>
<proteinExistence type="predicted"/>
<protein>
    <submittedName>
        <fullName evidence="1">Uncharacterized protein</fullName>
    </submittedName>
</protein>
<dbReference type="Proteomes" id="UP001055811">
    <property type="component" value="Linkage Group LG04"/>
</dbReference>
<reference evidence="2" key="1">
    <citation type="journal article" date="2022" name="Mol. Ecol. Resour.">
        <title>The genomes of chicory, endive, great burdock and yacon provide insights into Asteraceae palaeo-polyploidization history and plant inulin production.</title>
        <authorList>
            <person name="Fan W."/>
            <person name="Wang S."/>
            <person name="Wang H."/>
            <person name="Wang A."/>
            <person name="Jiang F."/>
            <person name="Liu H."/>
            <person name="Zhao H."/>
            <person name="Xu D."/>
            <person name="Zhang Y."/>
        </authorList>
    </citation>
    <scope>NUCLEOTIDE SEQUENCE [LARGE SCALE GENOMIC DNA]</scope>
    <source>
        <strain evidence="2">cv. Punajuju</strain>
    </source>
</reference>
<evidence type="ECO:0000313" key="1">
    <source>
        <dbReference type="EMBL" id="KAI3751975.1"/>
    </source>
</evidence>
<keyword evidence="2" id="KW-1185">Reference proteome</keyword>
<accession>A0ACB9DZY8</accession>
<name>A0ACB9DZY8_CICIN</name>
<dbReference type="EMBL" id="CM042012">
    <property type="protein sequence ID" value="KAI3751975.1"/>
    <property type="molecule type" value="Genomic_DNA"/>
</dbReference>
<sequence length="72" mass="8476">MVFFNSDDIRCHNALRSHLYNTSNEFIICSSSLELKHQQAQFGSLYRRRLDTIVGSLFEFHLYISISLKLYS</sequence>
<organism evidence="1 2">
    <name type="scientific">Cichorium intybus</name>
    <name type="common">Chicory</name>
    <dbReference type="NCBI Taxonomy" id="13427"/>
    <lineage>
        <taxon>Eukaryota</taxon>
        <taxon>Viridiplantae</taxon>
        <taxon>Streptophyta</taxon>
        <taxon>Embryophyta</taxon>
        <taxon>Tracheophyta</taxon>
        <taxon>Spermatophyta</taxon>
        <taxon>Magnoliopsida</taxon>
        <taxon>eudicotyledons</taxon>
        <taxon>Gunneridae</taxon>
        <taxon>Pentapetalae</taxon>
        <taxon>asterids</taxon>
        <taxon>campanulids</taxon>
        <taxon>Asterales</taxon>
        <taxon>Asteraceae</taxon>
        <taxon>Cichorioideae</taxon>
        <taxon>Cichorieae</taxon>
        <taxon>Cichoriinae</taxon>
        <taxon>Cichorium</taxon>
    </lineage>
</organism>
<comment type="caution">
    <text evidence="1">The sequence shown here is derived from an EMBL/GenBank/DDBJ whole genome shotgun (WGS) entry which is preliminary data.</text>
</comment>
<reference evidence="1 2" key="2">
    <citation type="journal article" date="2022" name="Mol. Ecol. Resour.">
        <title>The genomes of chicory, endive, great burdock and yacon provide insights into Asteraceae paleo-polyploidization history and plant inulin production.</title>
        <authorList>
            <person name="Fan W."/>
            <person name="Wang S."/>
            <person name="Wang H."/>
            <person name="Wang A."/>
            <person name="Jiang F."/>
            <person name="Liu H."/>
            <person name="Zhao H."/>
            <person name="Xu D."/>
            <person name="Zhang Y."/>
        </authorList>
    </citation>
    <scope>NUCLEOTIDE SEQUENCE [LARGE SCALE GENOMIC DNA]</scope>
    <source>
        <strain evidence="2">cv. Punajuju</strain>
        <tissue evidence="1">Leaves</tissue>
    </source>
</reference>